<dbReference type="AlphaFoldDB" id="A0A382HSL8"/>
<sequence>MPNPSSAPVFLRRLAFGACALGVAAWGTSRLSPLGGARNVVVPGFGSDGLRTWELRASQAAPRDAGVVDARDLLLSTFTGPKVETVVQSPAARFHTEEGRALSEAPLHVQGPGYEIHGEGWEWDANQSRIRIKAKVQAVFEDELTSFLD</sequence>
<accession>A0A382HSL8</accession>
<protein>
    <recommendedName>
        <fullName evidence="2">LPS export ABC transporter periplasmic protein LptC</fullName>
    </recommendedName>
</protein>
<organism evidence="1">
    <name type="scientific">marine metagenome</name>
    <dbReference type="NCBI Taxonomy" id="408172"/>
    <lineage>
        <taxon>unclassified sequences</taxon>
        <taxon>metagenomes</taxon>
        <taxon>ecological metagenomes</taxon>
    </lineage>
</organism>
<reference evidence="1" key="1">
    <citation type="submission" date="2018-05" db="EMBL/GenBank/DDBJ databases">
        <authorList>
            <person name="Lanie J.A."/>
            <person name="Ng W.-L."/>
            <person name="Kazmierczak K.M."/>
            <person name="Andrzejewski T.M."/>
            <person name="Davidsen T.M."/>
            <person name="Wayne K.J."/>
            <person name="Tettelin H."/>
            <person name="Glass J.I."/>
            <person name="Rusch D."/>
            <person name="Podicherti R."/>
            <person name="Tsui H.-C.T."/>
            <person name="Winkler M.E."/>
        </authorList>
    </citation>
    <scope>NUCLEOTIDE SEQUENCE</scope>
</reference>
<proteinExistence type="predicted"/>
<evidence type="ECO:0000313" key="1">
    <source>
        <dbReference type="EMBL" id="SVB90260.1"/>
    </source>
</evidence>
<dbReference type="EMBL" id="UINC01063051">
    <property type="protein sequence ID" value="SVB90260.1"/>
    <property type="molecule type" value="Genomic_DNA"/>
</dbReference>
<name>A0A382HSL8_9ZZZZ</name>
<dbReference type="Gene3D" id="2.60.450.10">
    <property type="entry name" value="Lipopolysaccharide (LPS) transport protein A like domain"/>
    <property type="match status" value="1"/>
</dbReference>
<gene>
    <name evidence="1" type="ORF">METZ01_LOCUS243114</name>
</gene>
<evidence type="ECO:0008006" key="2">
    <source>
        <dbReference type="Google" id="ProtNLM"/>
    </source>
</evidence>